<protein>
    <submittedName>
        <fullName evidence="2">Uncharacterized protein</fullName>
    </submittedName>
</protein>
<reference evidence="3" key="1">
    <citation type="journal article" date="2017" name="Nat. Microbiol.">
        <title>Global analysis of biosynthetic gene clusters reveals vast potential of secondary metabolite production in Penicillium species.</title>
        <authorList>
            <person name="Nielsen J.C."/>
            <person name="Grijseels S."/>
            <person name="Prigent S."/>
            <person name="Ji B."/>
            <person name="Dainat J."/>
            <person name="Nielsen K.F."/>
            <person name="Frisvad J.C."/>
            <person name="Workman M."/>
            <person name="Nielsen J."/>
        </authorList>
    </citation>
    <scope>NUCLEOTIDE SEQUENCE [LARGE SCALE GENOMIC DNA]</scope>
    <source>
        <strain evidence="3">IBT 4502</strain>
    </source>
</reference>
<feature type="transmembrane region" description="Helical" evidence="1">
    <location>
        <begin position="734"/>
        <end position="760"/>
    </location>
</feature>
<keyword evidence="3" id="KW-1185">Reference proteome</keyword>
<proteinExistence type="predicted"/>
<dbReference type="Proteomes" id="UP000191408">
    <property type="component" value="Unassembled WGS sequence"/>
</dbReference>
<feature type="transmembrane region" description="Helical" evidence="1">
    <location>
        <begin position="44"/>
        <end position="62"/>
    </location>
</feature>
<gene>
    <name evidence="2" type="ORF">PENPOL_c002G02836</name>
</gene>
<dbReference type="InterPro" id="IPR021840">
    <property type="entry name" value="DUF3433"/>
</dbReference>
<dbReference type="OrthoDB" id="5332281at2759"/>
<dbReference type="EMBL" id="MDYM01000002">
    <property type="protein sequence ID" value="OQD69151.1"/>
    <property type="molecule type" value="Genomic_DNA"/>
</dbReference>
<dbReference type="PANTHER" id="PTHR37544:SF1">
    <property type="entry name" value="PHOSPHORIBOSYLAMINOIMIDAZOLE-SUCCINOCARBOXAMIDE SYNTHASE"/>
    <property type="match status" value="1"/>
</dbReference>
<keyword evidence="1" id="KW-1133">Transmembrane helix</keyword>
<feature type="transmembrane region" description="Helical" evidence="1">
    <location>
        <begin position="82"/>
        <end position="99"/>
    </location>
</feature>
<dbReference type="AlphaFoldDB" id="A0A1V6NWR3"/>
<accession>A0A1V6NWR3</accession>
<keyword evidence="1" id="KW-0812">Transmembrane</keyword>
<evidence type="ECO:0000313" key="3">
    <source>
        <dbReference type="Proteomes" id="UP000191408"/>
    </source>
</evidence>
<feature type="transmembrane region" description="Helical" evidence="1">
    <location>
        <begin position="667"/>
        <end position="685"/>
    </location>
</feature>
<sequence>MSIKIPSLSKMLNLSCKRADPSSQSQQTDHRISGWQPSYLRPQVLTVFVIIFCAVIAALEALNHVSQIHNGIASSNESRHYLWTYGPTAIFTVIVAFWSRVEFQVKQRAPWKSMAEKPVEARESILLDYVSDIQLASMAKAIRNKHFDVAAGVTCSMLLRLLVILSTALFSLQTAQVHLSSVPIQFSYNFSAKDVTFNAPGAQAFDILNRVLFENGTYPEGTNADLAFQHFSAPSLAPNAIVTAPVDGMMADLGCETASIDIKKWGVTDVAGHSHHSSTRKSNGVNLMTPSCTISNVALNPALGGVSPYVAKFASGQCDDSSAEDGMRIVVTLAEISLGNLARNTTTLTGTDTTTEVILNRSVQLICNPTYSLVKLQAETNTSLSSSPVNLRRIGTKRSALPNLTAWDIAKAVLSDSSSHGPFARPSHNHNLFHATDDPFQNKTYVDVALQLGAQLTGITGDIEHLFEDGVLNNAASSYYRAMTAQLMNKGLTQRNQSTAVGHAIVNENRIVITQLSLRVIEVCLILGILLAVSMIFLGPRTTTAPWNPTSISSVATIMAKSNGICQSLRETGTAPSDALHDSLKERRYYSQLTPKGFLIKTEGDDIKSLDNQESHKPAWAPFPGLIARGVIFIAVALLIAALEIALHISRKNNGLGNVSSNEHQHYLWTILPSLVMGSVGILFGRIDFNTRSLAPYAQLKRPTGALFKESMAVNYLDSLATTNIIRSIRERHIAVLVTTLAALVSSFLVIVASGLYSAIEVPHQIGMNFTQETTFYRGNSPDGNQISGMVVAKKILQKNLTFPRWTYDELAFPELSTQVPLSTNETENLYVEIRIPALRAAPACYFQTGSQLQRNFSRVKYGNESVYELSVLAPSMPCSLADQDMGSTSSTASPVLLKSQGLFGQSSMLPCGNNFSANPATLYIWGNIQNDSVKNISAMTCIEAAETVDTVTRFQLPGFDITDDHPPVPDESSARSAPNVDVPWINWNNFHTTDGIAENSNLDEFFTTLVMGQYAIPAENLVNPDSSDMVIKAINHQDRILRAQVFNNYSRSATDGTLEHTPLLGNITLSIRLRLSQDTASTRVLEALLASTLVLGIVGSIFMNTDHVLPKNPSSIAAVASLLADSNILARYETVMGDPNGQSLGQDFFSQCRFFLGFRRDTSHQGDPWQITEDQVCQKYRIYLSERDGETISGNASMWVRKEFRPKEISVEERMV</sequence>
<evidence type="ECO:0000256" key="1">
    <source>
        <dbReference type="SAM" id="Phobius"/>
    </source>
</evidence>
<comment type="caution">
    <text evidence="2">The sequence shown here is derived from an EMBL/GenBank/DDBJ whole genome shotgun (WGS) entry which is preliminary data.</text>
</comment>
<feature type="transmembrane region" description="Helical" evidence="1">
    <location>
        <begin position="147"/>
        <end position="172"/>
    </location>
</feature>
<feature type="transmembrane region" description="Helical" evidence="1">
    <location>
        <begin position="516"/>
        <end position="538"/>
    </location>
</feature>
<name>A0A1V6NWR3_PENPO</name>
<organism evidence="2 3">
    <name type="scientific">Penicillium polonicum</name>
    <dbReference type="NCBI Taxonomy" id="60169"/>
    <lineage>
        <taxon>Eukaryota</taxon>
        <taxon>Fungi</taxon>
        <taxon>Dikarya</taxon>
        <taxon>Ascomycota</taxon>
        <taxon>Pezizomycotina</taxon>
        <taxon>Eurotiomycetes</taxon>
        <taxon>Eurotiomycetidae</taxon>
        <taxon>Eurotiales</taxon>
        <taxon>Aspergillaceae</taxon>
        <taxon>Penicillium</taxon>
    </lineage>
</organism>
<dbReference type="PANTHER" id="PTHR37544">
    <property type="entry name" value="SPRAY-RELATED"/>
    <property type="match status" value="1"/>
</dbReference>
<dbReference type="Pfam" id="PF11915">
    <property type="entry name" value="DUF3433"/>
    <property type="match status" value="2"/>
</dbReference>
<evidence type="ECO:0000313" key="2">
    <source>
        <dbReference type="EMBL" id="OQD69151.1"/>
    </source>
</evidence>
<dbReference type="STRING" id="60169.A0A1V6NWR3"/>
<keyword evidence="1" id="KW-0472">Membrane</keyword>
<feature type="transmembrane region" description="Helical" evidence="1">
    <location>
        <begin position="626"/>
        <end position="647"/>
    </location>
</feature>